<evidence type="ECO:0000313" key="2">
    <source>
        <dbReference type="EMBL" id="KAL3701690.1"/>
    </source>
</evidence>
<dbReference type="Proteomes" id="UP001633002">
    <property type="component" value="Unassembled WGS sequence"/>
</dbReference>
<feature type="chain" id="PRO_5044782594" evidence="1">
    <location>
        <begin position="26"/>
        <end position="231"/>
    </location>
</feature>
<gene>
    <name evidence="2" type="ORF">R1sor_019712</name>
</gene>
<keyword evidence="1" id="KW-0732">Signal</keyword>
<dbReference type="AlphaFoldDB" id="A0ABD3IH36"/>
<dbReference type="PANTHER" id="PTHR35567:SF1">
    <property type="entry name" value="CONSERVED FUNGAL PROTEIN (AFU_ORTHOLOGUE AFUA_1G14230)"/>
    <property type="match status" value="1"/>
</dbReference>
<evidence type="ECO:0000256" key="1">
    <source>
        <dbReference type="SAM" id="SignalP"/>
    </source>
</evidence>
<dbReference type="EMBL" id="JBJQOH010000001">
    <property type="protein sequence ID" value="KAL3701690.1"/>
    <property type="molecule type" value="Genomic_DNA"/>
</dbReference>
<protein>
    <submittedName>
        <fullName evidence="2">Uncharacterized protein</fullName>
    </submittedName>
</protein>
<organism evidence="2 3">
    <name type="scientific">Riccia sorocarpa</name>
    <dbReference type="NCBI Taxonomy" id="122646"/>
    <lineage>
        <taxon>Eukaryota</taxon>
        <taxon>Viridiplantae</taxon>
        <taxon>Streptophyta</taxon>
        <taxon>Embryophyta</taxon>
        <taxon>Marchantiophyta</taxon>
        <taxon>Marchantiopsida</taxon>
        <taxon>Marchantiidae</taxon>
        <taxon>Marchantiales</taxon>
        <taxon>Ricciaceae</taxon>
        <taxon>Riccia</taxon>
    </lineage>
</organism>
<comment type="caution">
    <text evidence="2">The sequence shown here is derived from an EMBL/GenBank/DDBJ whole genome shotgun (WGS) entry which is preliminary data.</text>
</comment>
<feature type="signal peptide" evidence="1">
    <location>
        <begin position="1"/>
        <end position="25"/>
    </location>
</feature>
<dbReference type="PANTHER" id="PTHR35567">
    <property type="entry name" value="MALATE DEHYDROGENASE (AFU_ORTHOLOGUE AFUA_2G13800)"/>
    <property type="match status" value="1"/>
</dbReference>
<accession>A0ABD3IH36</accession>
<sequence length="231" mass="24586">MSSRKCLGMLLLAAAFVAVAVPSSAQFDCTDIPAADFGLLVNFSVPCDLPTEIAVPDAGGLLTPNLLGVGFQEYRYNGSQWVYMNQSATLFNKTLTPVGTISGSPDGKVSSVVIQAEPLTVLTANPTVEVPQVFSIPLQLLTVTGSQNTSGTYGYADYVQRFGTILGLPPNSDNPAQVGDTFFSKFAAFYAFYLPIDLSPQLATRVPRCGDERFYGIQSGRTPIPEPPTAT</sequence>
<proteinExistence type="predicted"/>
<keyword evidence="3" id="KW-1185">Reference proteome</keyword>
<reference evidence="2 3" key="1">
    <citation type="submission" date="2024-09" db="EMBL/GenBank/DDBJ databases">
        <title>Chromosome-scale assembly of Riccia sorocarpa.</title>
        <authorList>
            <person name="Paukszto L."/>
        </authorList>
    </citation>
    <scope>NUCLEOTIDE SEQUENCE [LARGE SCALE GENOMIC DNA]</scope>
    <source>
        <strain evidence="2">LP-2024</strain>
        <tissue evidence="2">Aerial parts of the thallus</tissue>
    </source>
</reference>
<evidence type="ECO:0000313" key="3">
    <source>
        <dbReference type="Proteomes" id="UP001633002"/>
    </source>
</evidence>
<name>A0ABD3IH36_9MARC</name>